<dbReference type="InterPro" id="IPR008546">
    <property type="entry name" value="VAN3-bd-like_auxin_canal"/>
</dbReference>
<feature type="domain" description="VAN3-binding protein-like auxin canalisation" evidence="2">
    <location>
        <begin position="83"/>
        <end position="147"/>
    </location>
</feature>
<feature type="region of interest" description="Disordered" evidence="1">
    <location>
        <begin position="147"/>
        <end position="199"/>
    </location>
</feature>
<dbReference type="InterPro" id="IPR013666">
    <property type="entry name" value="PH_pln"/>
</dbReference>
<proteinExistence type="predicted"/>
<evidence type="ECO:0008006" key="5">
    <source>
        <dbReference type="Google" id="ProtNLM"/>
    </source>
</evidence>
<dbReference type="GO" id="GO:0010305">
    <property type="term" value="P:leaf vascular tissue pattern formation"/>
    <property type="evidence" value="ECO:0007669"/>
    <property type="project" value="TreeGrafter"/>
</dbReference>
<evidence type="ECO:0000313" key="4">
    <source>
        <dbReference type="EMBL" id="EMS66839.1"/>
    </source>
</evidence>
<dbReference type="PANTHER" id="PTHR31351">
    <property type="entry name" value="EXPRESSED PROTEIN"/>
    <property type="match status" value="1"/>
</dbReference>
<feature type="compositionally biased region" description="Gly residues" evidence="1">
    <location>
        <begin position="166"/>
        <end position="183"/>
    </location>
</feature>
<evidence type="ECO:0000259" key="2">
    <source>
        <dbReference type="Pfam" id="PF05703"/>
    </source>
</evidence>
<dbReference type="AlphaFoldDB" id="M8B058"/>
<reference evidence="4" key="1">
    <citation type="journal article" date="2013" name="Nature">
        <title>Draft genome of the wheat A-genome progenitor Triticum urartu.</title>
        <authorList>
            <person name="Ling H.Q."/>
            <person name="Zhao S."/>
            <person name="Liu D."/>
            <person name="Wang J."/>
            <person name="Sun H."/>
            <person name="Zhang C."/>
            <person name="Fan H."/>
            <person name="Li D."/>
            <person name="Dong L."/>
            <person name="Tao Y."/>
            <person name="Gao C."/>
            <person name="Wu H."/>
            <person name="Li Y."/>
            <person name="Cui Y."/>
            <person name="Guo X."/>
            <person name="Zheng S."/>
            <person name="Wang B."/>
            <person name="Yu K."/>
            <person name="Liang Q."/>
            <person name="Yang W."/>
            <person name="Lou X."/>
            <person name="Chen J."/>
            <person name="Feng M."/>
            <person name="Jian J."/>
            <person name="Zhang X."/>
            <person name="Luo G."/>
            <person name="Jiang Y."/>
            <person name="Liu J."/>
            <person name="Wang Z."/>
            <person name="Sha Y."/>
            <person name="Zhang B."/>
            <person name="Wu H."/>
            <person name="Tang D."/>
            <person name="Shen Q."/>
            <person name="Xue P."/>
            <person name="Zou S."/>
            <person name="Wang X."/>
            <person name="Liu X."/>
            <person name="Wang F."/>
            <person name="Yang Y."/>
            <person name="An X."/>
            <person name="Dong Z."/>
            <person name="Zhang K."/>
            <person name="Zhang X."/>
            <person name="Luo M.C."/>
            <person name="Dvorak J."/>
            <person name="Tong Y."/>
            <person name="Wang J."/>
            <person name="Yang H."/>
            <person name="Li Z."/>
            <person name="Wang D."/>
            <person name="Zhang A."/>
            <person name="Wang J."/>
        </authorList>
    </citation>
    <scope>NUCLEOTIDE SEQUENCE</scope>
</reference>
<gene>
    <name evidence="4" type="ORF">TRIUR3_25410</name>
</gene>
<dbReference type="InterPro" id="IPR040269">
    <property type="entry name" value="VAB"/>
</dbReference>
<organism evidence="4">
    <name type="scientific">Triticum urartu</name>
    <name type="common">Red wild einkorn</name>
    <name type="synonym">Crithodium urartu</name>
    <dbReference type="NCBI Taxonomy" id="4572"/>
    <lineage>
        <taxon>Eukaryota</taxon>
        <taxon>Viridiplantae</taxon>
        <taxon>Streptophyta</taxon>
        <taxon>Embryophyta</taxon>
        <taxon>Tracheophyta</taxon>
        <taxon>Spermatophyta</taxon>
        <taxon>Magnoliopsida</taxon>
        <taxon>Liliopsida</taxon>
        <taxon>Poales</taxon>
        <taxon>Poaceae</taxon>
        <taxon>BOP clade</taxon>
        <taxon>Pooideae</taxon>
        <taxon>Triticodae</taxon>
        <taxon>Triticeae</taxon>
        <taxon>Triticinae</taxon>
        <taxon>Triticum</taxon>
    </lineage>
</organism>
<dbReference type="SUPFAM" id="SSF50729">
    <property type="entry name" value="PH domain-like"/>
    <property type="match status" value="1"/>
</dbReference>
<feature type="compositionally biased region" description="Basic and acidic residues" evidence="1">
    <location>
        <begin position="113"/>
        <end position="134"/>
    </location>
</feature>
<evidence type="ECO:0000256" key="1">
    <source>
        <dbReference type="SAM" id="MobiDB-lite"/>
    </source>
</evidence>
<name>M8B058_TRIUA</name>
<accession>M8B058</accession>
<dbReference type="OMA" id="ISATGHH"/>
<dbReference type="eggNOG" id="ENOG502QW2P">
    <property type="taxonomic scope" value="Eukaryota"/>
</dbReference>
<dbReference type="GO" id="GO:0010087">
    <property type="term" value="P:phloem or xylem histogenesis"/>
    <property type="evidence" value="ECO:0007669"/>
    <property type="project" value="TreeGrafter"/>
</dbReference>
<feature type="domain" description="Pleckstrin-like plant" evidence="3">
    <location>
        <begin position="242"/>
        <end position="346"/>
    </location>
</feature>
<dbReference type="PANTHER" id="PTHR31351:SF39">
    <property type="entry name" value="EXPRESSED PROTEIN"/>
    <property type="match status" value="1"/>
</dbReference>
<feature type="region of interest" description="Disordered" evidence="1">
    <location>
        <begin position="95"/>
        <end position="134"/>
    </location>
</feature>
<feature type="domain" description="VAN3-binding protein-like auxin canalisation" evidence="2">
    <location>
        <begin position="29"/>
        <end position="63"/>
    </location>
</feature>
<dbReference type="Pfam" id="PF05703">
    <property type="entry name" value="Auxin_canalis"/>
    <property type="match status" value="2"/>
</dbReference>
<evidence type="ECO:0000259" key="3">
    <source>
        <dbReference type="Pfam" id="PF08458"/>
    </source>
</evidence>
<dbReference type="Pfam" id="PF08458">
    <property type="entry name" value="PH_2"/>
    <property type="match status" value="1"/>
</dbReference>
<sequence>MEMGWKAGSAFRFDVVEEEDAAAAATPPPQTPLEPMEYLSRSWSVSASEISKILVGGKKSSFNRLPLQEMGIPEASAVLAATAIVPSYRHHADARRSSISATGHHQSIGKWFQHKDASRSRQSGKEKLRADRAHVHAMVSVVRVAAAGRASPHSPPHPGPHEGRGRGAGHGAPGLALRGGGKACRGDTRAGGLRRPVRGRPLRGAATMKQRVQREAARSNASVLPYEKGHSWSPDVWCKEGELLKRTRKGDLHRTKVSVYINRKSQVMLKLKSKHIGGALSKNNKSVVYGVYSELPTWVIEPGKAFMDEKCCFGLSTAQGIVEFECQDGTSKQNWVDDVQNLLRQVAADDRVGDKLESVVKMG</sequence>
<dbReference type="GO" id="GO:0009734">
    <property type="term" value="P:auxin-activated signaling pathway"/>
    <property type="evidence" value="ECO:0007669"/>
    <property type="project" value="TreeGrafter"/>
</dbReference>
<protein>
    <recommendedName>
        <fullName evidence="5">PH domain-containing protein</fullName>
    </recommendedName>
</protein>
<dbReference type="EMBL" id="KD026313">
    <property type="protein sequence ID" value="EMS66839.1"/>
    <property type="molecule type" value="Genomic_DNA"/>
</dbReference>
<dbReference type="STRING" id="4572.M8B058"/>